<gene>
    <name evidence="3" type="ORF">DGAL_LOCUS5583</name>
</gene>
<evidence type="ECO:0000259" key="2">
    <source>
        <dbReference type="Pfam" id="PF08174"/>
    </source>
</evidence>
<protein>
    <recommendedName>
        <fullName evidence="2">Anillin homology domain-containing protein</fullName>
    </recommendedName>
</protein>
<dbReference type="GO" id="GO:0000281">
    <property type="term" value="P:mitotic cytokinesis"/>
    <property type="evidence" value="ECO:0007669"/>
    <property type="project" value="TreeGrafter"/>
</dbReference>
<dbReference type="InterPro" id="IPR051364">
    <property type="entry name" value="Cytokinesis/Rho-signaling"/>
</dbReference>
<keyword evidence="4" id="KW-1185">Reference proteome</keyword>
<dbReference type="AlphaFoldDB" id="A0A8J2RIC0"/>
<dbReference type="Pfam" id="PF08174">
    <property type="entry name" value="Anillin"/>
    <property type="match status" value="1"/>
</dbReference>
<dbReference type="OrthoDB" id="5817051at2759"/>
<dbReference type="InterPro" id="IPR012966">
    <property type="entry name" value="AHD"/>
</dbReference>
<dbReference type="GO" id="GO:0000915">
    <property type="term" value="P:actomyosin contractile ring assembly"/>
    <property type="evidence" value="ECO:0007669"/>
    <property type="project" value="TreeGrafter"/>
</dbReference>
<organism evidence="3 4">
    <name type="scientific">Daphnia galeata</name>
    <dbReference type="NCBI Taxonomy" id="27404"/>
    <lineage>
        <taxon>Eukaryota</taxon>
        <taxon>Metazoa</taxon>
        <taxon>Ecdysozoa</taxon>
        <taxon>Arthropoda</taxon>
        <taxon>Crustacea</taxon>
        <taxon>Branchiopoda</taxon>
        <taxon>Diplostraca</taxon>
        <taxon>Cladocera</taxon>
        <taxon>Anomopoda</taxon>
        <taxon>Daphniidae</taxon>
        <taxon>Daphnia</taxon>
    </lineage>
</organism>
<evidence type="ECO:0000256" key="1">
    <source>
        <dbReference type="SAM" id="MobiDB-lite"/>
    </source>
</evidence>
<evidence type="ECO:0000313" key="3">
    <source>
        <dbReference type="EMBL" id="CAH0103050.1"/>
    </source>
</evidence>
<dbReference type="PANTHER" id="PTHR21538:SF24">
    <property type="entry name" value="PH DOMAIN-CONTAINING PROTEIN"/>
    <property type="match status" value="1"/>
</dbReference>
<name>A0A8J2RIC0_9CRUS</name>
<feature type="region of interest" description="Disordered" evidence="1">
    <location>
        <begin position="492"/>
        <end position="559"/>
    </location>
</feature>
<proteinExistence type="predicted"/>
<feature type="domain" description="Anillin homology" evidence="2">
    <location>
        <begin position="141"/>
        <end position="286"/>
    </location>
</feature>
<reference evidence="3" key="1">
    <citation type="submission" date="2021-11" db="EMBL/GenBank/DDBJ databases">
        <authorList>
            <person name="Schell T."/>
        </authorList>
    </citation>
    <scope>NUCLEOTIDE SEQUENCE</scope>
    <source>
        <strain evidence="3">M5</strain>
    </source>
</reference>
<dbReference type="PANTHER" id="PTHR21538">
    <property type="entry name" value="ANILLIN/RHOTEKIN RTKN"/>
    <property type="match status" value="1"/>
</dbReference>
<dbReference type="GO" id="GO:0005826">
    <property type="term" value="C:actomyosin contractile ring"/>
    <property type="evidence" value="ECO:0007669"/>
    <property type="project" value="TreeGrafter"/>
</dbReference>
<comment type="caution">
    <text evidence="3">The sequence shown here is derived from an EMBL/GenBank/DDBJ whole genome shotgun (WGS) entry which is preliminary data.</text>
</comment>
<evidence type="ECO:0000313" key="4">
    <source>
        <dbReference type="Proteomes" id="UP000789390"/>
    </source>
</evidence>
<accession>A0A8J2RIC0</accession>
<dbReference type="Proteomes" id="UP000789390">
    <property type="component" value="Unassembled WGS sequence"/>
</dbReference>
<feature type="compositionally biased region" description="Low complexity" evidence="1">
    <location>
        <begin position="535"/>
        <end position="555"/>
    </location>
</feature>
<dbReference type="EMBL" id="CAKKLH010000101">
    <property type="protein sequence ID" value="CAH0103050.1"/>
    <property type="molecule type" value="Genomic_DNA"/>
</dbReference>
<feature type="compositionally biased region" description="Pro residues" evidence="1">
    <location>
        <begin position="525"/>
        <end position="534"/>
    </location>
</feature>
<sequence length="572" mass="63610">MASARKSSRRSLPMLFMSNHVQQLQRNVASHHHHQSIISESSPFGSLTHDLDLYYIRQIACHMKEYDLEAEDRSAFAEVNKIAFANQALEAAKTLHTSNERMNVYMTELQSRKRDLLSRPPPASIITATTSSRSSIWKSACPARLGLTDLRFPLMWKDTDHFKNRGDYRRFAVFCLAKVGTEVMDTSLITPVDRSATDITFPDALVFTSAQPDFKMKLEVYSCMLQDDLSIASTPRKLQKSLHSSISRTLGRKLSATLKDPHGLKNDTIGPKFDLVATVTLGLDEVHDSVKSHDLVLENLENPCHQLPLFDHFCCRLAAEPECLSMEQTASVTLKYPSTNKSGKSSKSDPPPVFAALGGFNLALWKKKEHRQDKNRSPLLSVSLGQGATMAEDHGEVVLSAFDEDEGEEKRVEFRCSDNNFISALSQRIIDASAWGPKVSRSQMVIHSPQPANGSPNSRWAPRTGSLYEDIPLFEEPQKSYSSRRPTVHEVFSLSHNRSTTGGIVDGLDNGYKSSSRLPSQTAMHPPPSPPSPPNTRSRSSSTSTSSGSLPSWGSMRGLPNFFRFTRASTRK</sequence>
<dbReference type="GO" id="GO:0031106">
    <property type="term" value="P:septin ring organization"/>
    <property type="evidence" value="ECO:0007669"/>
    <property type="project" value="TreeGrafter"/>
</dbReference>
<feature type="compositionally biased region" description="Polar residues" evidence="1">
    <location>
        <begin position="512"/>
        <end position="523"/>
    </location>
</feature>